<evidence type="ECO:0000313" key="12">
    <source>
        <dbReference type="Proteomes" id="UP000215335"/>
    </source>
</evidence>
<evidence type="ECO:0000256" key="1">
    <source>
        <dbReference type="ARBA" id="ARBA00004141"/>
    </source>
</evidence>
<feature type="transmembrane region" description="Helical" evidence="10">
    <location>
        <begin position="91"/>
        <end position="113"/>
    </location>
</feature>
<comment type="subcellular location">
    <subcellularLocation>
        <location evidence="1">Membrane</location>
        <topology evidence="1">Multi-pass membrane protein</topology>
    </subcellularLocation>
</comment>
<evidence type="ECO:0000256" key="10">
    <source>
        <dbReference type="SAM" id="Phobius"/>
    </source>
</evidence>
<sequence length="666" mass="76647">MIIKSIILSKCQKYPAISINGVMSTLYRKIYVSPKKSFRVLRFVGIILRVWPVNDKKWNYRTDIFFWFCIINCALLWVPLCNALYLNHKNVVTAAISWIEVSWFAEITFVLIYSKYKKLQLYVLLSQVERCVYLRKTNIIKQYATIYAMIFFSVMLFYLLAFFVYMSIERPNTGYNTLITTAVYPFDINSYVAKAILYCNQIFLLTYAAIAPTFDGISVLLLFVCTHRINILDHNFRLAKTLSDLAQCIREHDDILYTIKETNSIVRILAFKTVCSFMSNVIPAGLEILNSVGLSQSILQICTILLVYTRIVLCSESAGNMTNAAEDLVFTIYSSLWYDEEPKIVLTKTFILQKCQNIPAIHINGLMSGLDRKYLLANYYTNHDNSLIEKVVLKNKEIKAWNVKTALYKSASVMACVWVYRVIVRSLHYWEFKVAMRYYRQLRELKNMASIKSLLTLVLLFIARRTYQRARVPIEVDVQEGETDDPSVDDSENEDAGPSPKRARIEDLRAVHSPGRISLRGVGSDKAIATASRKVNLQIRNDFESFKMKNVLVIDSLALPPQRVSKEMVEHYQIKTGIVTRAYDASPMLLIGQENCSLILTREHREINSDVYVVFRCILGWSIHGFPNKPSKIRQINVVGNSIRALCISENFWLPSLLTFKHANQV</sequence>
<evidence type="ECO:0008006" key="13">
    <source>
        <dbReference type="Google" id="ProtNLM"/>
    </source>
</evidence>
<keyword evidence="2" id="KW-0716">Sensory transduction</keyword>
<feature type="transmembrane region" description="Helical" evidence="10">
    <location>
        <begin position="64"/>
        <end position="85"/>
    </location>
</feature>
<evidence type="ECO:0000256" key="9">
    <source>
        <dbReference type="SAM" id="MobiDB-lite"/>
    </source>
</evidence>
<comment type="caution">
    <text evidence="11">The sequence shown here is derived from an EMBL/GenBank/DDBJ whole genome shotgun (WGS) entry which is preliminary data.</text>
</comment>
<gene>
    <name evidence="11" type="ORF">TSAR_003961</name>
</gene>
<dbReference type="OrthoDB" id="7179992at2759"/>
<proteinExistence type="predicted"/>
<evidence type="ECO:0000256" key="2">
    <source>
        <dbReference type="ARBA" id="ARBA00022606"/>
    </source>
</evidence>
<evidence type="ECO:0000256" key="8">
    <source>
        <dbReference type="ARBA" id="ARBA00023224"/>
    </source>
</evidence>
<dbReference type="Proteomes" id="UP000215335">
    <property type="component" value="Unassembled WGS sequence"/>
</dbReference>
<dbReference type="InterPro" id="IPR004117">
    <property type="entry name" value="7tm6_olfct_rcpt"/>
</dbReference>
<feature type="transmembrane region" description="Helical" evidence="10">
    <location>
        <begin position="144"/>
        <end position="168"/>
    </location>
</feature>
<dbReference type="AlphaFoldDB" id="A0A232ESK2"/>
<keyword evidence="7" id="KW-0675">Receptor</keyword>
<keyword evidence="4" id="KW-0552">Olfaction</keyword>
<feature type="compositionally biased region" description="Acidic residues" evidence="9">
    <location>
        <begin position="478"/>
        <end position="495"/>
    </location>
</feature>
<name>A0A232ESK2_9HYME</name>
<dbReference type="GO" id="GO:0004984">
    <property type="term" value="F:olfactory receptor activity"/>
    <property type="evidence" value="ECO:0007669"/>
    <property type="project" value="InterPro"/>
</dbReference>
<evidence type="ECO:0000256" key="7">
    <source>
        <dbReference type="ARBA" id="ARBA00023170"/>
    </source>
</evidence>
<keyword evidence="5 10" id="KW-1133">Transmembrane helix</keyword>
<evidence type="ECO:0000256" key="3">
    <source>
        <dbReference type="ARBA" id="ARBA00022692"/>
    </source>
</evidence>
<evidence type="ECO:0000313" key="11">
    <source>
        <dbReference type="EMBL" id="OXU21334.1"/>
    </source>
</evidence>
<keyword evidence="8" id="KW-0807">Transducer</keyword>
<dbReference type="GO" id="GO:0016020">
    <property type="term" value="C:membrane"/>
    <property type="evidence" value="ECO:0007669"/>
    <property type="project" value="UniProtKB-SubCell"/>
</dbReference>
<dbReference type="EMBL" id="NNAY01002414">
    <property type="protein sequence ID" value="OXU21334.1"/>
    <property type="molecule type" value="Genomic_DNA"/>
</dbReference>
<evidence type="ECO:0000256" key="4">
    <source>
        <dbReference type="ARBA" id="ARBA00022725"/>
    </source>
</evidence>
<keyword evidence="12" id="KW-1185">Reference proteome</keyword>
<accession>A0A232ESK2</accession>
<keyword evidence="6 10" id="KW-0472">Membrane</keyword>
<dbReference type="GO" id="GO:0007165">
    <property type="term" value="P:signal transduction"/>
    <property type="evidence" value="ECO:0007669"/>
    <property type="project" value="UniProtKB-KW"/>
</dbReference>
<protein>
    <recommendedName>
        <fullName evidence="13">Odorant receptor</fullName>
    </recommendedName>
</protein>
<dbReference type="GO" id="GO:0005549">
    <property type="term" value="F:odorant binding"/>
    <property type="evidence" value="ECO:0007669"/>
    <property type="project" value="InterPro"/>
</dbReference>
<dbReference type="Pfam" id="PF02949">
    <property type="entry name" value="7tm_6"/>
    <property type="match status" value="1"/>
</dbReference>
<evidence type="ECO:0000256" key="6">
    <source>
        <dbReference type="ARBA" id="ARBA00023136"/>
    </source>
</evidence>
<feature type="region of interest" description="Disordered" evidence="9">
    <location>
        <begin position="478"/>
        <end position="503"/>
    </location>
</feature>
<keyword evidence="3 10" id="KW-0812">Transmembrane</keyword>
<reference evidence="11 12" key="1">
    <citation type="journal article" date="2017" name="Curr. Biol.">
        <title>The Evolution of Venom by Co-option of Single-Copy Genes.</title>
        <authorList>
            <person name="Martinson E.O."/>
            <person name="Mrinalini"/>
            <person name="Kelkar Y.D."/>
            <person name="Chang C.H."/>
            <person name="Werren J.H."/>
        </authorList>
    </citation>
    <scope>NUCLEOTIDE SEQUENCE [LARGE SCALE GENOMIC DNA]</scope>
    <source>
        <strain evidence="11 12">Alberta</strain>
        <tissue evidence="11">Whole body</tissue>
    </source>
</reference>
<feature type="transmembrane region" description="Helical" evidence="10">
    <location>
        <begin position="202"/>
        <end position="224"/>
    </location>
</feature>
<organism evidence="11 12">
    <name type="scientific">Trichomalopsis sarcophagae</name>
    <dbReference type="NCBI Taxonomy" id="543379"/>
    <lineage>
        <taxon>Eukaryota</taxon>
        <taxon>Metazoa</taxon>
        <taxon>Ecdysozoa</taxon>
        <taxon>Arthropoda</taxon>
        <taxon>Hexapoda</taxon>
        <taxon>Insecta</taxon>
        <taxon>Pterygota</taxon>
        <taxon>Neoptera</taxon>
        <taxon>Endopterygota</taxon>
        <taxon>Hymenoptera</taxon>
        <taxon>Apocrita</taxon>
        <taxon>Proctotrupomorpha</taxon>
        <taxon>Chalcidoidea</taxon>
        <taxon>Pteromalidae</taxon>
        <taxon>Pteromalinae</taxon>
        <taxon>Trichomalopsis</taxon>
    </lineage>
</organism>
<evidence type="ECO:0000256" key="5">
    <source>
        <dbReference type="ARBA" id="ARBA00022989"/>
    </source>
</evidence>